<dbReference type="InterPro" id="IPR002156">
    <property type="entry name" value="RNaseH_domain"/>
</dbReference>
<feature type="domain" description="RNase H type-1" evidence="1">
    <location>
        <begin position="158"/>
        <end position="204"/>
    </location>
</feature>
<dbReference type="InterPro" id="IPR036397">
    <property type="entry name" value="RNaseH_sf"/>
</dbReference>
<dbReference type="EMBL" id="VIIS01001437">
    <property type="protein sequence ID" value="KAF0298308.1"/>
    <property type="molecule type" value="Genomic_DNA"/>
</dbReference>
<sequence>MRMLVERELLAAARVVTGCPRSTPRDPLLAEAGIPSAWSTRKTLAARTLCRALALPEDDPLHRVADADPPTRLRSTTGWRRLGRSALIEAGAEGVTVEPRLEVPLLPWTTCRPIAFNLDVGPGGRRASSNETRREAARQHLAALPAQATWICAAAAAQTTTIGAEIWRTLLDIAERRQVTLQWVPAHCGLAENERADALAKQAATLPQGAVPSDARSLARAVHRTATRQWRENWPDSFFKTIFGSTLPLPIPGEDREAAISVHQLRAGHWGRSLQYLHRIGCHPSVACLQCPDKRCPAALCAACREEADVPEHVLLRCPALAGARLRLTGSIYVDPSRLRDADLVAALEAGYLRHREPLGYGPP</sequence>
<name>A0A6A4V9F3_AMPAM</name>
<dbReference type="SUPFAM" id="SSF53098">
    <property type="entry name" value="Ribonuclease H-like"/>
    <property type="match status" value="1"/>
</dbReference>
<gene>
    <name evidence="2" type="primary">rnhA_25</name>
    <name evidence="3" type="synonym">rnhA_66</name>
    <name evidence="3" type="ORF">FJT64_004316</name>
    <name evidence="2" type="ORF">FJT64_014288</name>
</gene>
<evidence type="ECO:0000259" key="1">
    <source>
        <dbReference type="Pfam" id="PF00075"/>
    </source>
</evidence>
<organism evidence="2 4">
    <name type="scientific">Amphibalanus amphitrite</name>
    <name type="common">Striped barnacle</name>
    <name type="synonym">Balanus amphitrite</name>
    <dbReference type="NCBI Taxonomy" id="1232801"/>
    <lineage>
        <taxon>Eukaryota</taxon>
        <taxon>Metazoa</taxon>
        <taxon>Ecdysozoa</taxon>
        <taxon>Arthropoda</taxon>
        <taxon>Crustacea</taxon>
        <taxon>Multicrustacea</taxon>
        <taxon>Cirripedia</taxon>
        <taxon>Thoracica</taxon>
        <taxon>Thoracicalcarea</taxon>
        <taxon>Balanomorpha</taxon>
        <taxon>Balanoidea</taxon>
        <taxon>Balanidae</taxon>
        <taxon>Amphibalaninae</taxon>
        <taxon>Amphibalanus</taxon>
    </lineage>
</organism>
<comment type="caution">
    <text evidence="2">The sequence shown here is derived from an EMBL/GenBank/DDBJ whole genome shotgun (WGS) entry which is preliminary data.</text>
</comment>
<dbReference type="Gene3D" id="3.30.420.10">
    <property type="entry name" value="Ribonuclease H-like superfamily/Ribonuclease H"/>
    <property type="match status" value="1"/>
</dbReference>
<keyword evidence="4" id="KW-1185">Reference proteome</keyword>
<accession>A0A6A4V9F3</accession>
<dbReference type="GO" id="GO:0004523">
    <property type="term" value="F:RNA-DNA hybrid ribonuclease activity"/>
    <property type="evidence" value="ECO:0007669"/>
    <property type="project" value="InterPro"/>
</dbReference>
<dbReference type="InterPro" id="IPR012337">
    <property type="entry name" value="RNaseH-like_sf"/>
</dbReference>
<dbReference type="AlphaFoldDB" id="A0A6A4V9F3"/>
<evidence type="ECO:0000313" key="4">
    <source>
        <dbReference type="Proteomes" id="UP000440578"/>
    </source>
</evidence>
<dbReference type="EMBL" id="VIIS01002205">
    <property type="protein sequence ID" value="KAF0287268.1"/>
    <property type="molecule type" value="Genomic_DNA"/>
</dbReference>
<reference evidence="2 4" key="1">
    <citation type="submission" date="2019-07" db="EMBL/GenBank/DDBJ databases">
        <title>Draft genome assembly of a fouling barnacle, Amphibalanus amphitrite (Darwin, 1854): The first reference genome for Thecostraca.</title>
        <authorList>
            <person name="Kim W."/>
        </authorList>
    </citation>
    <scope>NUCLEOTIDE SEQUENCE [LARGE SCALE GENOMIC DNA]</scope>
    <source>
        <strain evidence="2">SNU_AA5</strain>
        <tissue evidence="2">Soma without cirri and trophi</tissue>
    </source>
</reference>
<dbReference type="Proteomes" id="UP000440578">
    <property type="component" value="Unassembled WGS sequence"/>
</dbReference>
<proteinExistence type="predicted"/>
<dbReference type="GO" id="GO:0003676">
    <property type="term" value="F:nucleic acid binding"/>
    <property type="evidence" value="ECO:0007669"/>
    <property type="project" value="InterPro"/>
</dbReference>
<evidence type="ECO:0000313" key="3">
    <source>
        <dbReference type="EMBL" id="KAF0298308.1"/>
    </source>
</evidence>
<protein>
    <submittedName>
        <fullName evidence="2">Ribonuclease HI</fullName>
    </submittedName>
</protein>
<evidence type="ECO:0000313" key="2">
    <source>
        <dbReference type="EMBL" id="KAF0287268.1"/>
    </source>
</evidence>
<dbReference type="Pfam" id="PF00075">
    <property type="entry name" value="RNase_H"/>
    <property type="match status" value="1"/>
</dbReference>